<dbReference type="InterPro" id="IPR003593">
    <property type="entry name" value="AAA+_ATPase"/>
</dbReference>
<evidence type="ECO:0000256" key="2">
    <source>
        <dbReference type="ARBA" id="ARBA00022741"/>
    </source>
</evidence>
<evidence type="ECO:0000313" key="5">
    <source>
        <dbReference type="EMBL" id="NDY58514.1"/>
    </source>
</evidence>
<dbReference type="GO" id="GO:0005524">
    <property type="term" value="F:ATP binding"/>
    <property type="evidence" value="ECO:0007669"/>
    <property type="project" value="UniProtKB-KW"/>
</dbReference>
<keyword evidence="6" id="KW-1185">Reference proteome</keyword>
<dbReference type="SMART" id="SM00382">
    <property type="entry name" value="AAA"/>
    <property type="match status" value="1"/>
</dbReference>
<dbReference type="PROSITE" id="PS50893">
    <property type="entry name" value="ABC_TRANSPORTER_2"/>
    <property type="match status" value="1"/>
</dbReference>
<reference evidence="5 6" key="1">
    <citation type="submission" date="2020-02" db="EMBL/GenBank/DDBJ databases">
        <title>Comparative genomics of sulfur disproportionating microorganisms.</title>
        <authorList>
            <person name="Ward L.M."/>
            <person name="Bertran E."/>
            <person name="Johnston D.T."/>
        </authorList>
    </citation>
    <scope>NUCLEOTIDE SEQUENCE [LARGE SCALE GENOMIC DNA]</scope>
    <source>
        <strain evidence="5 6">DSM 3696</strain>
    </source>
</reference>
<dbReference type="InterPro" id="IPR032823">
    <property type="entry name" value="BCA_ABC_TP_C"/>
</dbReference>
<dbReference type="SUPFAM" id="SSF52540">
    <property type="entry name" value="P-loop containing nucleoside triphosphate hydrolases"/>
    <property type="match status" value="1"/>
</dbReference>
<dbReference type="Pfam" id="PF00005">
    <property type="entry name" value="ABC_tran"/>
    <property type="match status" value="1"/>
</dbReference>
<keyword evidence="2" id="KW-0547">Nucleotide-binding</keyword>
<feature type="domain" description="ABC transporter" evidence="4">
    <location>
        <begin position="8"/>
        <end position="256"/>
    </location>
</feature>
<keyword evidence="1" id="KW-0813">Transport</keyword>
<name>A0A7K3NQN1_9BACT</name>
<dbReference type="Proteomes" id="UP000469724">
    <property type="component" value="Unassembled WGS sequence"/>
</dbReference>
<comment type="caution">
    <text evidence="5">The sequence shown here is derived from an EMBL/GenBank/DDBJ whole genome shotgun (WGS) entry which is preliminary data.</text>
</comment>
<dbReference type="Pfam" id="PF12399">
    <property type="entry name" value="BCA_ABC_TP_C"/>
    <property type="match status" value="1"/>
</dbReference>
<dbReference type="FunFam" id="3.40.50.300:FF:000421">
    <property type="entry name" value="Branched-chain amino acid ABC transporter ATP-binding protein"/>
    <property type="match status" value="1"/>
</dbReference>
<organism evidence="5 6">
    <name type="scientific">Desulfolutivibrio sulfodismutans</name>
    <dbReference type="NCBI Taxonomy" id="63561"/>
    <lineage>
        <taxon>Bacteria</taxon>
        <taxon>Pseudomonadati</taxon>
        <taxon>Thermodesulfobacteriota</taxon>
        <taxon>Desulfovibrionia</taxon>
        <taxon>Desulfovibrionales</taxon>
        <taxon>Desulfovibrionaceae</taxon>
        <taxon>Desulfolutivibrio</taxon>
    </lineage>
</organism>
<dbReference type="CDD" id="cd03219">
    <property type="entry name" value="ABC_Mj1267_LivG_branched"/>
    <property type="match status" value="1"/>
</dbReference>
<dbReference type="InterPro" id="IPR003439">
    <property type="entry name" value="ABC_transporter-like_ATP-bd"/>
</dbReference>
<dbReference type="RefSeq" id="WP_163303586.1">
    <property type="nucleotide sequence ID" value="NZ_JAAGRQ010000109.1"/>
</dbReference>
<dbReference type="EMBL" id="JAAGRQ010000109">
    <property type="protein sequence ID" value="NDY58514.1"/>
    <property type="molecule type" value="Genomic_DNA"/>
</dbReference>
<dbReference type="Gene3D" id="3.40.50.300">
    <property type="entry name" value="P-loop containing nucleotide triphosphate hydrolases"/>
    <property type="match status" value="1"/>
</dbReference>
<dbReference type="GO" id="GO:0016887">
    <property type="term" value="F:ATP hydrolysis activity"/>
    <property type="evidence" value="ECO:0007669"/>
    <property type="project" value="InterPro"/>
</dbReference>
<sequence>MPDSAPLLAVSEVSVRFGGVSALADVDFCIEKGTVTALIGPNGAGKTTLLGAITGMVGISQGRVALCGRDITALPPHVRARHGVVRTFQNLEVFANMTVLENVMTGRHALVPYGILDGILRTPRFRAGERACREAALEKLEFVGLADKKDILAGELPYGSQRLLEMARAVAAEPVLLLLDEPAAGLNTQETKALAGLIARVRDELGITVGLVEHDMDLVMGISDAVTVLHFGAVLATGTPAQVQADPDVVAAYLGD</sequence>
<proteinExistence type="predicted"/>
<evidence type="ECO:0000313" key="6">
    <source>
        <dbReference type="Proteomes" id="UP000469724"/>
    </source>
</evidence>
<dbReference type="GO" id="GO:0005886">
    <property type="term" value="C:plasma membrane"/>
    <property type="evidence" value="ECO:0007669"/>
    <property type="project" value="TreeGrafter"/>
</dbReference>
<evidence type="ECO:0000256" key="3">
    <source>
        <dbReference type="ARBA" id="ARBA00022840"/>
    </source>
</evidence>
<dbReference type="PANTHER" id="PTHR45772">
    <property type="entry name" value="CONSERVED COMPONENT OF ABC TRANSPORTER FOR NATURAL AMINO ACIDS-RELATED"/>
    <property type="match status" value="1"/>
</dbReference>
<evidence type="ECO:0000259" key="4">
    <source>
        <dbReference type="PROSITE" id="PS50893"/>
    </source>
</evidence>
<dbReference type="InterPro" id="IPR051120">
    <property type="entry name" value="ABC_AA/LPS_Transport"/>
</dbReference>
<dbReference type="InterPro" id="IPR027417">
    <property type="entry name" value="P-loop_NTPase"/>
</dbReference>
<accession>A0A7K3NQN1</accession>
<protein>
    <submittedName>
        <fullName evidence="5">ABC transporter ATP-binding protein</fullName>
    </submittedName>
</protein>
<keyword evidence="3 5" id="KW-0067">ATP-binding</keyword>
<dbReference type="AlphaFoldDB" id="A0A7K3NQN1"/>
<gene>
    <name evidence="5" type="ORF">G3N56_17405</name>
</gene>
<evidence type="ECO:0000256" key="1">
    <source>
        <dbReference type="ARBA" id="ARBA00022448"/>
    </source>
</evidence>